<keyword evidence="3" id="KW-1185">Reference proteome</keyword>
<comment type="caution">
    <text evidence="2">The sequence shown here is derived from an EMBL/GenBank/DDBJ whole genome shotgun (WGS) entry which is preliminary data.</text>
</comment>
<proteinExistence type="predicted"/>
<dbReference type="AlphaFoldDB" id="A0AAW1PCH8"/>
<sequence length="214" mass="23430">MYRVVYFAILLFVVYTFFKRLAGYAISKLVQQRKLWITVDSIGFLVVRGIHIKLPKGPVAQVWITEISLGRTHSASKLVSGLTDGANGHTAGPKKRTSRFLTNSGLRLVLGILPSIPLRIKNIVITHPLTGILLEVPRIEVLIGCSRLSSKLQIDIHVQPILGTVKPKPVSKGQKSSSSGPPIVEIGEIKASTVLQVSRQATGLRCRSLAVERR</sequence>
<keyword evidence="1" id="KW-0472">Membrane</keyword>
<keyword evidence="1" id="KW-1133">Transmembrane helix</keyword>
<evidence type="ECO:0000256" key="1">
    <source>
        <dbReference type="SAM" id="Phobius"/>
    </source>
</evidence>
<protein>
    <submittedName>
        <fullName evidence="2">Uncharacterized protein</fullName>
    </submittedName>
</protein>
<organism evidence="2 3">
    <name type="scientific">[Myrmecia] bisecta</name>
    <dbReference type="NCBI Taxonomy" id="41462"/>
    <lineage>
        <taxon>Eukaryota</taxon>
        <taxon>Viridiplantae</taxon>
        <taxon>Chlorophyta</taxon>
        <taxon>core chlorophytes</taxon>
        <taxon>Trebouxiophyceae</taxon>
        <taxon>Trebouxiales</taxon>
        <taxon>Trebouxiaceae</taxon>
        <taxon>Myrmecia</taxon>
    </lineage>
</organism>
<evidence type="ECO:0000313" key="3">
    <source>
        <dbReference type="Proteomes" id="UP001489004"/>
    </source>
</evidence>
<feature type="transmembrane region" description="Helical" evidence="1">
    <location>
        <begin position="6"/>
        <end position="26"/>
    </location>
</feature>
<name>A0AAW1PCH8_9CHLO</name>
<reference evidence="2 3" key="1">
    <citation type="journal article" date="2024" name="Nat. Commun.">
        <title>Phylogenomics reveals the evolutionary origins of lichenization in chlorophyte algae.</title>
        <authorList>
            <person name="Puginier C."/>
            <person name="Libourel C."/>
            <person name="Otte J."/>
            <person name="Skaloud P."/>
            <person name="Haon M."/>
            <person name="Grisel S."/>
            <person name="Petersen M."/>
            <person name="Berrin J.G."/>
            <person name="Delaux P.M."/>
            <person name="Dal Grande F."/>
            <person name="Keller J."/>
        </authorList>
    </citation>
    <scope>NUCLEOTIDE SEQUENCE [LARGE SCALE GENOMIC DNA]</scope>
    <source>
        <strain evidence="2 3">SAG 2043</strain>
    </source>
</reference>
<dbReference type="Proteomes" id="UP001489004">
    <property type="component" value="Unassembled WGS sequence"/>
</dbReference>
<keyword evidence="1" id="KW-0812">Transmembrane</keyword>
<dbReference type="EMBL" id="JALJOR010000014">
    <property type="protein sequence ID" value="KAK9806128.1"/>
    <property type="molecule type" value="Genomic_DNA"/>
</dbReference>
<gene>
    <name evidence="2" type="ORF">WJX72_002595</name>
</gene>
<evidence type="ECO:0000313" key="2">
    <source>
        <dbReference type="EMBL" id="KAK9806128.1"/>
    </source>
</evidence>
<accession>A0AAW1PCH8</accession>